<feature type="region of interest" description="Disordered" evidence="1">
    <location>
        <begin position="250"/>
        <end position="298"/>
    </location>
</feature>
<organism evidence="4 5">
    <name type="scientific">Halomonas cupida</name>
    <dbReference type="NCBI Taxonomy" id="44933"/>
    <lineage>
        <taxon>Bacteria</taxon>
        <taxon>Pseudomonadati</taxon>
        <taxon>Pseudomonadota</taxon>
        <taxon>Gammaproteobacteria</taxon>
        <taxon>Oceanospirillales</taxon>
        <taxon>Halomonadaceae</taxon>
        <taxon>Halomonas</taxon>
    </lineage>
</organism>
<name>A0A1M7DUN0_9GAMM</name>
<dbReference type="EMBL" id="BJXU01000032">
    <property type="protein sequence ID" value="GEN22970.1"/>
    <property type="molecule type" value="Genomic_DNA"/>
</dbReference>
<dbReference type="AlphaFoldDB" id="A0A1M7DUN0"/>
<dbReference type="Proteomes" id="UP000321726">
    <property type="component" value="Unassembled WGS sequence"/>
</dbReference>
<evidence type="ECO:0000313" key="6">
    <source>
        <dbReference type="Proteomes" id="UP000321726"/>
    </source>
</evidence>
<evidence type="ECO:0000313" key="4">
    <source>
        <dbReference type="EMBL" id="SHL83202.1"/>
    </source>
</evidence>
<evidence type="ECO:0000259" key="2">
    <source>
        <dbReference type="Pfam" id="PF06812"/>
    </source>
</evidence>
<dbReference type="PANTHER" id="PTHR37951:SF1">
    <property type="entry name" value="TYPE VI SECRETION SYSTEM COMPONENT TSSA1"/>
    <property type="match status" value="1"/>
</dbReference>
<protein>
    <submittedName>
        <fullName evidence="3">Type VI secretion protein ImpA</fullName>
    </submittedName>
    <submittedName>
        <fullName evidence="4">Type VI secretion system protein ImpA</fullName>
    </submittedName>
</protein>
<dbReference type="RefSeq" id="WP_073434389.1">
    <property type="nucleotide sequence ID" value="NZ_BJXU01000032.1"/>
</dbReference>
<proteinExistence type="predicted"/>
<evidence type="ECO:0000313" key="3">
    <source>
        <dbReference type="EMBL" id="GEN22970.1"/>
    </source>
</evidence>
<dbReference type="Pfam" id="PF06812">
    <property type="entry name" value="ImpA_N"/>
    <property type="match status" value="1"/>
</dbReference>
<dbReference type="STRING" id="44933.SAMN05660971_01490"/>
<accession>A0A1M7DUN0</accession>
<keyword evidence="6" id="KW-1185">Reference proteome</keyword>
<dbReference type="OrthoDB" id="9771118at2"/>
<sequence>MADEWDREALLAPIGEHGAGEDLSFSLLMDQIKEARRADPTYLSQGEWQADLKKSDWNEVISLTSKALAEQSKDLALAGWLCEGLSHRNHFTGMTYGIELVNELCRRFWETLYPSLEDGDEERFGRLSWLDNTLAGMVGEIPLLEGQGYGLARYEESRQVENLARNDRDAMDDALADGKINAEIFQRSVVLTETDFLTQRHGEINGCQQALRELDDTLTERMGDHAPRLNELKEVLRECSQLIERMLSDRGVSFDESEEPGAAEASETEATAPPATDGGAAAQTRAAPQAALRTTPQSREEAFEMLNGVAQFFKGSEPHSPVPYLVERAMRWGRMPLEDWLRDVIREDHIIDSIRETLGTQRRNED</sequence>
<dbReference type="InterPro" id="IPR010657">
    <property type="entry name" value="ImpA_N"/>
</dbReference>
<feature type="domain" description="ImpA N-terminal" evidence="2">
    <location>
        <begin position="15"/>
        <end position="131"/>
    </location>
</feature>
<feature type="compositionally biased region" description="Low complexity" evidence="1">
    <location>
        <begin position="262"/>
        <end position="296"/>
    </location>
</feature>
<dbReference type="InterPro" id="IPR017740">
    <property type="entry name" value="TssA-like"/>
</dbReference>
<dbReference type="Proteomes" id="UP000184123">
    <property type="component" value="Unassembled WGS sequence"/>
</dbReference>
<dbReference type="PANTHER" id="PTHR37951">
    <property type="entry name" value="CYTOPLASMIC PROTEIN-RELATED"/>
    <property type="match status" value="1"/>
</dbReference>
<gene>
    <name evidence="3" type="ORF">HCU01_09190</name>
    <name evidence="4" type="ORF">SAMN05660971_01490</name>
</gene>
<evidence type="ECO:0000256" key="1">
    <source>
        <dbReference type="SAM" id="MobiDB-lite"/>
    </source>
</evidence>
<reference evidence="3 6" key="2">
    <citation type="submission" date="2019-07" db="EMBL/GenBank/DDBJ databases">
        <title>Whole genome shotgun sequence of Halomonas cupida NBRC 102219.</title>
        <authorList>
            <person name="Hosoyama A."/>
            <person name="Uohara A."/>
            <person name="Ohji S."/>
            <person name="Ichikawa N."/>
        </authorList>
    </citation>
    <scope>NUCLEOTIDE SEQUENCE [LARGE SCALE GENOMIC DNA]</scope>
    <source>
        <strain evidence="3 6">NBRC 102219</strain>
    </source>
</reference>
<dbReference type="EMBL" id="FRCA01000003">
    <property type="protein sequence ID" value="SHL83202.1"/>
    <property type="molecule type" value="Genomic_DNA"/>
</dbReference>
<reference evidence="4 5" key="1">
    <citation type="submission" date="2016-11" db="EMBL/GenBank/DDBJ databases">
        <authorList>
            <person name="Jaros S."/>
            <person name="Januszkiewicz K."/>
            <person name="Wedrychowicz H."/>
        </authorList>
    </citation>
    <scope>NUCLEOTIDE SEQUENCE [LARGE SCALE GENOMIC DNA]</scope>
    <source>
        <strain evidence="4 5">DSM 4740</strain>
    </source>
</reference>
<dbReference type="NCBIfam" id="TIGR03363">
    <property type="entry name" value="VI_chp_8"/>
    <property type="match status" value="1"/>
</dbReference>
<evidence type="ECO:0000313" key="5">
    <source>
        <dbReference type="Proteomes" id="UP000184123"/>
    </source>
</evidence>